<evidence type="ECO:0000313" key="3">
    <source>
        <dbReference type="EMBL" id="AUX41340.1"/>
    </source>
</evidence>
<accession>A0A2L0EPZ0</accession>
<dbReference type="PROSITE" id="PS51820">
    <property type="entry name" value="PA14"/>
    <property type="match status" value="1"/>
</dbReference>
<organism evidence="3 4">
    <name type="scientific">Sorangium cellulosum</name>
    <name type="common">Polyangium cellulosum</name>
    <dbReference type="NCBI Taxonomy" id="56"/>
    <lineage>
        <taxon>Bacteria</taxon>
        <taxon>Pseudomonadati</taxon>
        <taxon>Myxococcota</taxon>
        <taxon>Polyangia</taxon>
        <taxon>Polyangiales</taxon>
        <taxon>Polyangiaceae</taxon>
        <taxon>Sorangium</taxon>
    </lineage>
</organism>
<dbReference type="SMART" id="SM00758">
    <property type="entry name" value="PA14"/>
    <property type="match status" value="1"/>
</dbReference>
<gene>
    <name evidence="3" type="ORF">SOCE26_027500</name>
</gene>
<dbReference type="Gene3D" id="2.60.120.380">
    <property type="match status" value="1"/>
</dbReference>
<evidence type="ECO:0000259" key="2">
    <source>
        <dbReference type="PROSITE" id="PS51820"/>
    </source>
</evidence>
<feature type="compositionally biased region" description="Basic and acidic residues" evidence="1">
    <location>
        <begin position="55"/>
        <end position="64"/>
    </location>
</feature>
<dbReference type="EMBL" id="CP012673">
    <property type="protein sequence ID" value="AUX41340.1"/>
    <property type="molecule type" value="Genomic_DNA"/>
</dbReference>
<feature type="domain" description="PA14" evidence="2">
    <location>
        <begin position="91"/>
        <end position="236"/>
    </location>
</feature>
<feature type="region of interest" description="Disordered" evidence="1">
    <location>
        <begin position="27"/>
        <end position="72"/>
    </location>
</feature>
<protein>
    <recommendedName>
        <fullName evidence="2">PA14 domain-containing protein</fullName>
    </recommendedName>
</protein>
<dbReference type="Proteomes" id="UP000238348">
    <property type="component" value="Chromosome"/>
</dbReference>
<sequence length="236" mass="25805">MVRTSSHIASCVLAAALLSGCHVTIQSSDSPAEATPPPAKTTTKTASKPRTRKPAKPDPEPERRKLPKWRLPASNAPTITAKTVFGSGETAAFRGLVYVIPENSKKLPSFDNRLPFAKLYTDRFEVKTQEFSGGFPGALLQNEWFAIRFEGEFKVPSDGVFQFRVTSDDGANLYIDDKLVVANDGVHTAKSADGEVRLSEGTHRLQLDYFQAERGQVALSVLMGQKDKLEPLVGSR</sequence>
<reference evidence="3 4" key="1">
    <citation type="submission" date="2015-09" db="EMBL/GenBank/DDBJ databases">
        <title>Sorangium comparison.</title>
        <authorList>
            <person name="Zaburannyi N."/>
            <person name="Bunk B."/>
            <person name="Overmann J."/>
            <person name="Mueller R."/>
        </authorList>
    </citation>
    <scope>NUCLEOTIDE SEQUENCE [LARGE SCALE GENOMIC DNA]</scope>
    <source>
        <strain evidence="3 4">So ce26</strain>
    </source>
</reference>
<evidence type="ECO:0000313" key="4">
    <source>
        <dbReference type="Proteomes" id="UP000238348"/>
    </source>
</evidence>
<dbReference type="SUPFAM" id="SSF56988">
    <property type="entry name" value="Anthrax protective antigen"/>
    <property type="match status" value="1"/>
</dbReference>
<dbReference type="InterPro" id="IPR011658">
    <property type="entry name" value="PA14_dom"/>
</dbReference>
<dbReference type="PROSITE" id="PS51257">
    <property type="entry name" value="PROKAR_LIPOPROTEIN"/>
    <property type="match status" value="1"/>
</dbReference>
<dbReference type="Pfam" id="PF07691">
    <property type="entry name" value="PA14"/>
    <property type="match status" value="1"/>
</dbReference>
<dbReference type="AlphaFoldDB" id="A0A2L0EPZ0"/>
<dbReference type="InterPro" id="IPR037524">
    <property type="entry name" value="PA14/GLEYA"/>
</dbReference>
<evidence type="ECO:0000256" key="1">
    <source>
        <dbReference type="SAM" id="MobiDB-lite"/>
    </source>
</evidence>
<dbReference type="OrthoDB" id="5513570at2"/>
<name>A0A2L0EPZ0_SORCE</name>
<dbReference type="RefSeq" id="WP_104979483.1">
    <property type="nucleotide sequence ID" value="NZ_CP012673.1"/>
</dbReference>
<proteinExistence type="predicted"/>